<evidence type="ECO:0000256" key="4">
    <source>
        <dbReference type="ARBA" id="ARBA00022729"/>
    </source>
</evidence>
<comment type="similarity">
    <text evidence="2 9">Belongs to the protein disulfide isomerase family.</text>
</comment>
<evidence type="ECO:0000259" key="11">
    <source>
        <dbReference type="PROSITE" id="PS51352"/>
    </source>
</evidence>
<evidence type="ECO:0000313" key="12">
    <source>
        <dbReference type="EMBL" id="KAI9639577.1"/>
    </source>
</evidence>
<dbReference type="PANTHER" id="PTHR45672">
    <property type="entry name" value="PROTEIN DISULFIDE-ISOMERASE C17H9.14C-RELATED"/>
    <property type="match status" value="1"/>
</dbReference>
<protein>
    <recommendedName>
        <fullName evidence="3">protein disulfide-isomerase</fullName>
        <ecNumber evidence="3">5.3.4.1</ecNumber>
    </recommendedName>
</protein>
<dbReference type="Proteomes" id="UP001164286">
    <property type="component" value="Unassembled WGS sequence"/>
</dbReference>
<dbReference type="PRINTS" id="PR00421">
    <property type="entry name" value="THIOREDOXIN"/>
</dbReference>
<evidence type="ECO:0000256" key="9">
    <source>
        <dbReference type="RuleBase" id="RU004208"/>
    </source>
</evidence>
<gene>
    <name evidence="12" type="ORF">MKK02DRAFT_39897</name>
</gene>
<dbReference type="Pfam" id="PF00085">
    <property type="entry name" value="Thioredoxin"/>
    <property type="match status" value="2"/>
</dbReference>
<accession>A0AA38HFX3</accession>
<evidence type="ECO:0000313" key="13">
    <source>
        <dbReference type="Proteomes" id="UP001164286"/>
    </source>
</evidence>
<feature type="domain" description="Thioredoxin" evidence="11">
    <location>
        <begin position="12"/>
        <end position="129"/>
    </location>
</feature>
<dbReference type="PROSITE" id="PS51352">
    <property type="entry name" value="THIOREDOXIN_2"/>
    <property type="match status" value="2"/>
</dbReference>
<dbReference type="GO" id="GO:0006457">
    <property type="term" value="P:protein folding"/>
    <property type="evidence" value="ECO:0007669"/>
    <property type="project" value="TreeGrafter"/>
</dbReference>
<dbReference type="Gene3D" id="1.20.1150.12">
    <property type="entry name" value="Endoplasmic reticulum resident protein 29, C-terminal domain"/>
    <property type="match status" value="1"/>
</dbReference>
<dbReference type="InterPro" id="IPR013766">
    <property type="entry name" value="Thioredoxin_domain"/>
</dbReference>
<evidence type="ECO:0000256" key="2">
    <source>
        <dbReference type="ARBA" id="ARBA00006347"/>
    </source>
</evidence>
<keyword evidence="4 10" id="KW-0732">Signal</keyword>
<feature type="domain" description="Thioredoxin" evidence="11">
    <location>
        <begin position="132"/>
        <end position="251"/>
    </location>
</feature>
<reference evidence="12" key="1">
    <citation type="journal article" date="2022" name="G3 (Bethesda)">
        <title>High quality genome of the basidiomycete yeast Dioszegia hungarica PDD-24b-2 isolated from cloud water.</title>
        <authorList>
            <person name="Jarrige D."/>
            <person name="Haridas S."/>
            <person name="Bleykasten-Grosshans C."/>
            <person name="Joly M."/>
            <person name="Nadalig T."/>
            <person name="Sancelme M."/>
            <person name="Vuilleumier S."/>
            <person name="Grigoriev I.V."/>
            <person name="Amato P."/>
            <person name="Bringel F."/>
        </authorList>
    </citation>
    <scope>NUCLEOTIDE SEQUENCE</scope>
    <source>
        <strain evidence="12">PDD-24b-2</strain>
    </source>
</reference>
<evidence type="ECO:0000256" key="10">
    <source>
        <dbReference type="SAM" id="SignalP"/>
    </source>
</evidence>
<dbReference type="InterPro" id="IPR011679">
    <property type="entry name" value="ERp29_C"/>
</dbReference>
<feature type="signal peptide" evidence="10">
    <location>
        <begin position="1"/>
        <end position="22"/>
    </location>
</feature>
<comment type="caution">
    <text evidence="12">The sequence shown here is derived from an EMBL/GenBank/DDBJ whole genome shotgun (WGS) entry which is preliminary data.</text>
</comment>
<dbReference type="InterPro" id="IPR005788">
    <property type="entry name" value="PDI_thioredoxin-like_dom"/>
</dbReference>
<dbReference type="EC" id="5.3.4.1" evidence="3"/>
<keyword evidence="5" id="KW-0677">Repeat</keyword>
<keyword evidence="8" id="KW-0676">Redox-active center</keyword>
<dbReference type="SUPFAM" id="SSF52833">
    <property type="entry name" value="Thioredoxin-like"/>
    <property type="match status" value="2"/>
</dbReference>
<evidence type="ECO:0000256" key="5">
    <source>
        <dbReference type="ARBA" id="ARBA00022737"/>
    </source>
</evidence>
<dbReference type="AlphaFoldDB" id="A0AA38HFX3"/>
<evidence type="ECO:0000256" key="8">
    <source>
        <dbReference type="ARBA" id="ARBA00023284"/>
    </source>
</evidence>
<dbReference type="GeneID" id="77730036"/>
<keyword evidence="7" id="KW-0413">Isomerase</keyword>
<dbReference type="InterPro" id="IPR017937">
    <property type="entry name" value="Thioredoxin_CS"/>
</dbReference>
<evidence type="ECO:0000256" key="1">
    <source>
        <dbReference type="ARBA" id="ARBA00001182"/>
    </source>
</evidence>
<dbReference type="GO" id="GO:0005783">
    <property type="term" value="C:endoplasmic reticulum"/>
    <property type="evidence" value="ECO:0007669"/>
    <property type="project" value="InterPro"/>
</dbReference>
<comment type="catalytic activity">
    <reaction evidence="1">
        <text>Catalyzes the rearrangement of -S-S- bonds in proteins.</text>
        <dbReference type="EC" id="5.3.4.1"/>
    </reaction>
</comment>
<dbReference type="Gene3D" id="3.40.30.10">
    <property type="entry name" value="Glutaredoxin"/>
    <property type="match status" value="2"/>
</dbReference>
<keyword evidence="6" id="KW-1015">Disulfide bond</keyword>
<dbReference type="Pfam" id="PF07749">
    <property type="entry name" value="ERp29"/>
    <property type="match status" value="1"/>
</dbReference>
<dbReference type="GO" id="GO:0003756">
    <property type="term" value="F:protein disulfide isomerase activity"/>
    <property type="evidence" value="ECO:0007669"/>
    <property type="project" value="UniProtKB-EC"/>
</dbReference>
<organism evidence="12 13">
    <name type="scientific">Dioszegia hungarica</name>
    <dbReference type="NCBI Taxonomy" id="4972"/>
    <lineage>
        <taxon>Eukaryota</taxon>
        <taxon>Fungi</taxon>
        <taxon>Dikarya</taxon>
        <taxon>Basidiomycota</taxon>
        <taxon>Agaricomycotina</taxon>
        <taxon>Tremellomycetes</taxon>
        <taxon>Tremellales</taxon>
        <taxon>Bulleribasidiaceae</taxon>
        <taxon>Dioszegia</taxon>
    </lineage>
</organism>
<dbReference type="InterPro" id="IPR051063">
    <property type="entry name" value="PDI"/>
</dbReference>
<dbReference type="SUPFAM" id="SSF47933">
    <property type="entry name" value="ERP29 C domain-like"/>
    <property type="match status" value="1"/>
</dbReference>
<dbReference type="PROSITE" id="PS00194">
    <property type="entry name" value="THIOREDOXIN_1"/>
    <property type="match status" value="2"/>
</dbReference>
<sequence length="424" mass="45302">MRLATALSAVTLLLSGFAAASAVVDLNTDNFDSYVGGSKPALVEFYAPWCGHCKNLAPTFDKLADAFPSQKVLIAKTDADGVGRALGERYGVKGYPTLKWFPANSKTPEDYTGGRDLDSLVAFVTEKAGTKSSIKAPPPPAAVELDAGNFNEIALDSTKNVLVAFTAPWCGHCKSMKPAYEKVATAFKSESDCVIAQMNADDEQNRPISGKYGVTSFPTIQFFPKGSGKPIPYNLGRNEEQFTEFLNEHCGTHRTPSGLLNDLAGKVVSLDTLASEFFSAAIPDRSAVLSKAKEALAALSLQGAASGIDKRANETAKYYVRAMERVVEKGEGWLVKEQGRIANLLASPSMAPTKLDELKVKANILSSFALKKVEEAYEHAGEYAGDAIKFAEDGAQAVQQKAGEVVEEVKAKVGEATGRVKAEL</sequence>
<keyword evidence="13" id="KW-1185">Reference proteome</keyword>
<dbReference type="NCBIfam" id="TIGR01126">
    <property type="entry name" value="pdi_dom"/>
    <property type="match status" value="2"/>
</dbReference>
<dbReference type="RefSeq" id="XP_052949354.1">
    <property type="nucleotide sequence ID" value="XM_053090831.1"/>
</dbReference>
<feature type="chain" id="PRO_5041340745" description="protein disulfide-isomerase" evidence="10">
    <location>
        <begin position="23"/>
        <end position="424"/>
    </location>
</feature>
<name>A0AA38HFX3_9TREE</name>
<dbReference type="CDD" id="cd00238">
    <property type="entry name" value="ERp29c"/>
    <property type="match status" value="1"/>
</dbReference>
<evidence type="ECO:0000256" key="3">
    <source>
        <dbReference type="ARBA" id="ARBA00012723"/>
    </source>
</evidence>
<evidence type="ECO:0000256" key="7">
    <source>
        <dbReference type="ARBA" id="ARBA00023235"/>
    </source>
</evidence>
<dbReference type="PANTHER" id="PTHR45672:SF11">
    <property type="entry name" value="PROTEIN DISULFIDE-ISOMERASE C17H9.14C"/>
    <property type="match status" value="1"/>
</dbReference>
<proteinExistence type="inferred from homology"/>
<dbReference type="EMBL" id="JAKWFO010000001">
    <property type="protein sequence ID" value="KAI9639577.1"/>
    <property type="molecule type" value="Genomic_DNA"/>
</dbReference>
<dbReference type="InterPro" id="IPR036356">
    <property type="entry name" value="ERp29_C_sf"/>
</dbReference>
<dbReference type="InterPro" id="IPR036249">
    <property type="entry name" value="Thioredoxin-like_sf"/>
</dbReference>
<evidence type="ECO:0000256" key="6">
    <source>
        <dbReference type="ARBA" id="ARBA00023157"/>
    </source>
</evidence>
<dbReference type="CDD" id="cd02998">
    <property type="entry name" value="PDI_a_ERp38"/>
    <property type="match status" value="2"/>
</dbReference>